<feature type="transmembrane region" description="Helical" evidence="1">
    <location>
        <begin position="36"/>
        <end position="58"/>
    </location>
</feature>
<protein>
    <submittedName>
        <fullName evidence="2">TIGR02611 family protein</fullName>
    </submittedName>
</protein>
<dbReference type="Pfam" id="PF09656">
    <property type="entry name" value="PGPGW"/>
    <property type="match status" value="1"/>
</dbReference>
<accession>A0A7G9R5T0</accession>
<keyword evidence="1" id="KW-0472">Membrane</keyword>
<evidence type="ECO:0000313" key="3">
    <source>
        <dbReference type="Proteomes" id="UP000515976"/>
    </source>
</evidence>
<gene>
    <name evidence="2" type="ORF">H9L10_06405</name>
</gene>
<keyword evidence="1" id="KW-0812">Transmembrane</keyword>
<dbReference type="EMBL" id="CP060712">
    <property type="protein sequence ID" value="QNN50955.1"/>
    <property type="molecule type" value="Genomic_DNA"/>
</dbReference>
<proteinExistence type="predicted"/>
<keyword evidence="1" id="KW-1133">Transmembrane helix</keyword>
<organism evidence="2 3">
    <name type="scientific">Phycicoccus endophyticus</name>
    <dbReference type="NCBI Taxonomy" id="1690220"/>
    <lineage>
        <taxon>Bacteria</taxon>
        <taxon>Bacillati</taxon>
        <taxon>Actinomycetota</taxon>
        <taxon>Actinomycetes</taxon>
        <taxon>Micrococcales</taxon>
        <taxon>Intrasporangiaceae</taxon>
        <taxon>Phycicoccus</taxon>
    </lineage>
</organism>
<dbReference type="AlphaFoldDB" id="A0A7G9R5T0"/>
<dbReference type="InterPro" id="IPR013434">
    <property type="entry name" value="CHP02611"/>
</dbReference>
<reference evidence="2 3" key="1">
    <citation type="submission" date="2020-08" db="EMBL/GenBank/DDBJ databases">
        <title>Genome sequence of Phycicoccus endophyticus JCM 31784T.</title>
        <authorList>
            <person name="Hyun D.-W."/>
            <person name="Bae J.-W."/>
        </authorList>
    </citation>
    <scope>NUCLEOTIDE SEQUENCE [LARGE SCALE GENOMIC DNA]</scope>
    <source>
        <strain evidence="2 3">JCM 31784</strain>
    </source>
</reference>
<feature type="transmembrane region" description="Helical" evidence="1">
    <location>
        <begin position="12"/>
        <end position="30"/>
    </location>
</feature>
<dbReference type="InterPro" id="IPR019099">
    <property type="entry name" value="Uncharacterised_PGPGW_TM"/>
</dbReference>
<dbReference type="KEGG" id="pei:H9L10_06405"/>
<dbReference type="NCBIfam" id="TIGR02611">
    <property type="entry name" value="TIGR02611 family protein"/>
    <property type="match status" value="1"/>
</dbReference>
<keyword evidence="3" id="KW-1185">Reference proteome</keyword>
<evidence type="ECO:0000313" key="2">
    <source>
        <dbReference type="EMBL" id="QNN50955.1"/>
    </source>
</evidence>
<evidence type="ECO:0000256" key="1">
    <source>
        <dbReference type="SAM" id="Phobius"/>
    </source>
</evidence>
<sequence>MRNNPTTRHVLRAAVAVLGLVLVGGGLLLVPLPGPGWFIVILGIAVWSSEFEPAARLLEFVKDKVRQWDQWVRAQSRWTQAGVALATFAFVAAVLWGVTKVMGVPGIVPDGVAAWLHANLWL</sequence>
<feature type="transmembrane region" description="Helical" evidence="1">
    <location>
        <begin position="78"/>
        <end position="98"/>
    </location>
</feature>
<name>A0A7G9R5T0_9MICO</name>
<dbReference type="Proteomes" id="UP000515976">
    <property type="component" value="Chromosome"/>
</dbReference>